<keyword evidence="2" id="KW-1185">Reference proteome</keyword>
<protein>
    <submittedName>
        <fullName evidence="3 4">Proteoglycan 4-like isoform X1</fullName>
    </submittedName>
</protein>
<feature type="region of interest" description="Disordered" evidence="1">
    <location>
        <begin position="1"/>
        <end position="68"/>
    </location>
</feature>
<dbReference type="RefSeq" id="XP_035662743.1">
    <property type="nucleotide sequence ID" value="XM_035806850.1"/>
</dbReference>
<feature type="compositionally biased region" description="Low complexity" evidence="1">
    <location>
        <begin position="182"/>
        <end position="212"/>
    </location>
</feature>
<dbReference type="OMA" id="LEACHYD"/>
<feature type="compositionally biased region" description="Polar residues" evidence="1">
    <location>
        <begin position="99"/>
        <end position="111"/>
    </location>
</feature>
<dbReference type="AlphaFoldDB" id="A0A9J7HNN7"/>
<feature type="region of interest" description="Disordered" evidence="1">
    <location>
        <begin position="252"/>
        <end position="284"/>
    </location>
</feature>
<reference evidence="2" key="1">
    <citation type="journal article" date="2020" name="Nat. Ecol. Evol.">
        <title>Deeply conserved synteny resolves early events in vertebrate evolution.</title>
        <authorList>
            <person name="Simakov O."/>
            <person name="Marletaz F."/>
            <person name="Yue J.X."/>
            <person name="O'Connell B."/>
            <person name="Jenkins J."/>
            <person name="Brandt A."/>
            <person name="Calef R."/>
            <person name="Tung C.H."/>
            <person name="Huang T.K."/>
            <person name="Schmutz J."/>
            <person name="Satoh N."/>
            <person name="Yu J.K."/>
            <person name="Putnam N.H."/>
            <person name="Green R.E."/>
            <person name="Rokhsar D.S."/>
        </authorList>
    </citation>
    <scope>NUCLEOTIDE SEQUENCE [LARGE SCALE GENOMIC DNA]</scope>
    <source>
        <strain evidence="2">S238N-H82</strain>
    </source>
</reference>
<dbReference type="Proteomes" id="UP000001554">
    <property type="component" value="Chromosome 2"/>
</dbReference>
<reference evidence="3 4" key="2">
    <citation type="submission" date="2025-04" db="UniProtKB">
        <authorList>
            <consortium name="RefSeq"/>
        </authorList>
    </citation>
    <scope>IDENTIFICATION</scope>
    <source>
        <strain evidence="3 4">S238N-H82</strain>
        <tissue evidence="3 4">Testes</tissue>
    </source>
</reference>
<accession>A0A9J7HNN7</accession>
<feature type="compositionally biased region" description="Polar residues" evidence="1">
    <location>
        <begin position="122"/>
        <end position="144"/>
    </location>
</feature>
<evidence type="ECO:0000256" key="1">
    <source>
        <dbReference type="SAM" id="MobiDB-lite"/>
    </source>
</evidence>
<dbReference type="OrthoDB" id="2020426at2759"/>
<feature type="region of interest" description="Disordered" evidence="1">
    <location>
        <begin position="98"/>
        <end position="235"/>
    </location>
</feature>
<evidence type="ECO:0000313" key="2">
    <source>
        <dbReference type="Proteomes" id="UP000001554"/>
    </source>
</evidence>
<dbReference type="GeneID" id="118406633"/>
<proteinExistence type="predicted"/>
<dbReference type="RefSeq" id="XP_035662733.1">
    <property type="nucleotide sequence ID" value="XM_035806840.1"/>
</dbReference>
<dbReference type="CDD" id="cd14279">
    <property type="entry name" value="CUE"/>
    <property type="match status" value="1"/>
</dbReference>
<sequence>MNDERETAETLEQMGYQKRGTTPKASPTKTTPKKPSPKKTTAAPQPAQPPQLSKAQKNRVRSEVKAMYPNMPHTVVQMALESADYNKEKVVQLLKFMQEDQQPSTSSSRPSHVTEPTAVPARTTSPARFDSSSGSQPVEFSSSLRAPVFGEDSTSHRAQPARFPESAVSKKVEQRKIKTMVGGSSSSSVQSRIKGSSKPTTRATTTARTAPRSAGYSSPLRSKPNGPDHPLLSGPNRELLMTEYVEQCGPNPEYVQGPALREGAKPHLARGPNPELIQGPGHFN</sequence>
<dbReference type="KEGG" id="bfo:118406633"/>
<gene>
    <name evidence="3 4" type="primary">LOC118406633</name>
</gene>
<evidence type="ECO:0000313" key="3">
    <source>
        <dbReference type="RefSeq" id="XP_035662733.1"/>
    </source>
</evidence>
<name>A0A9J7HNN7_BRAFL</name>
<organism evidence="2 3">
    <name type="scientific">Branchiostoma floridae</name>
    <name type="common">Florida lancelet</name>
    <name type="synonym">Amphioxus</name>
    <dbReference type="NCBI Taxonomy" id="7739"/>
    <lineage>
        <taxon>Eukaryota</taxon>
        <taxon>Metazoa</taxon>
        <taxon>Chordata</taxon>
        <taxon>Cephalochordata</taxon>
        <taxon>Leptocardii</taxon>
        <taxon>Amphioxiformes</taxon>
        <taxon>Branchiostomatidae</taxon>
        <taxon>Branchiostoma</taxon>
    </lineage>
</organism>
<evidence type="ECO:0000313" key="4">
    <source>
        <dbReference type="RefSeq" id="XP_035662743.1"/>
    </source>
</evidence>
<feature type="compositionally biased region" description="Low complexity" evidence="1">
    <location>
        <begin position="38"/>
        <end position="55"/>
    </location>
</feature>